<dbReference type="EMBL" id="LR134418">
    <property type="protein sequence ID" value="VEH84928.1"/>
    <property type="molecule type" value="Genomic_DNA"/>
</dbReference>
<dbReference type="PANTHER" id="PTHR44051">
    <property type="entry name" value="GLUTATHIONE S-TRANSFERASE-RELATED"/>
    <property type="match status" value="1"/>
</dbReference>
<reference evidence="4 6" key="2">
    <citation type="submission" date="2018-12" db="EMBL/GenBank/DDBJ databases">
        <authorList>
            <consortium name="Pathogen Informatics"/>
        </authorList>
    </citation>
    <scope>NUCLEOTIDE SEQUENCE [LARGE SCALE GENOMIC DNA]</scope>
    <source>
        <strain evidence="4 6">NCTC12735</strain>
        <plasmid evidence="6">9</plasmid>
    </source>
</reference>
<sequence>MKLYYANSVCSLAVRIILHELSISCEYEAVNLKTKQTETGTDYLKVNPKGSVPALVLNNSEVLTENAVILQYLADINYAVELLPPVGEISRYRTLEWLNFVSTDLHRYCAPLFWSKFSDETKNTVFTPILKKKLLVVDTHLQDNKFLMGNRFTLGDGYLFVILIWLAKLKVDMNEWPNLSRYFSDMKQCKSVQKALEEEGLTNL</sequence>
<organism evidence="3 5">
    <name type="scientific">Legionella adelaidensis</name>
    <dbReference type="NCBI Taxonomy" id="45056"/>
    <lineage>
        <taxon>Bacteria</taxon>
        <taxon>Pseudomonadati</taxon>
        <taxon>Pseudomonadota</taxon>
        <taxon>Gammaproteobacteria</taxon>
        <taxon>Legionellales</taxon>
        <taxon>Legionellaceae</taxon>
        <taxon>Legionella</taxon>
    </lineage>
</organism>
<dbReference type="Pfam" id="PF13409">
    <property type="entry name" value="GST_N_2"/>
    <property type="match status" value="1"/>
</dbReference>
<dbReference type="InterPro" id="IPR004046">
    <property type="entry name" value="GST_C"/>
</dbReference>
<dbReference type="Gene3D" id="1.20.1050.10">
    <property type="match status" value="1"/>
</dbReference>
<accession>A0A0W0R5L9</accession>
<keyword evidence="5" id="KW-1185">Reference proteome</keyword>
<dbReference type="PANTHER" id="PTHR44051:SF8">
    <property type="entry name" value="GLUTATHIONE S-TRANSFERASE GSTA"/>
    <property type="match status" value="1"/>
</dbReference>
<feature type="domain" description="GST N-terminal" evidence="1">
    <location>
        <begin position="1"/>
        <end position="81"/>
    </location>
</feature>
<gene>
    <name evidence="4" type="primary">gstB</name>
    <name evidence="3" type="ORF">Lade_0988</name>
    <name evidence="4" type="ORF">NCTC12735_00548</name>
</gene>
<dbReference type="AlphaFoldDB" id="A0A0W0R5L9"/>
<dbReference type="SUPFAM" id="SSF47616">
    <property type="entry name" value="GST C-terminal domain-like"/>
    <property type="match status" value="1"/>
</dbReference>
<dbReference type="EMBL" id="LNKA01000001">
    <property type="protein sequence ID" value="KTC66330.1"/>
    <property type="molecule type" value="Genomic_DNA"/>
</dbReference>
<dbReference type="Proteomes" id="UP000281170">
    <property type="component" value="Plasmid 9"/>
</dbReference>
<evidence type="ECO:0000259" key="1">
    <source>
        <dbReference type="PROSITE" id="PS50404"/>
    </source>
</evidence>
<name>A0A0W0R5L9_9GAMM</name>
<dbReference type="Proteomes" id="UP000054859">
    <property type="component" value="Unassembled WGS sequence"/>
</dbReference>
<dbReference type="OrthoDB" id="8772754at2"/>
<dbReference type="Gene3D" id="3.40.30.10">
    <property type="entry name" value="Glutaredoxin"/>
    <property type="match status" value="1"/>
</dbReference>
<dbReference type="InterPro" id="IPR004045">
    <property type="entry name" value="Glutathione_S-Trfase_N"/>
</dbReference>
<geneLocation type="plasmid" evidence="4 6">
    <name>9</name>
</geneLocation>
<evidence type="ECO:0000259" key="2">
    <source>
        <dbReference type="PROSITE" id="PS50405"/>
    </source>
</evidence>
<dbReference type="PROSITE" id="PS50404">
    <property type="entry name" value="GST_NTER"/>
    <property type="match status" value="1"/>
</dbReference>
<proteinExistence type="predicted"/>
<dbReference type="InterPro" id="IPR036282">
    <property type="entry name" value="Glutathione-S-Trfase_C_sf"/>
</dbReference>
<feature type="domain" description="GST C-terminal" evidence="2">
    <location>
        <begin position="87"/>
        <end position="204"/>
    </location>
</feature>
<dbReference type="PROSITE" id="PS50405">
    <property type="entry name" value="GST_CTER"/>
    <property type="match status" value="1"/>
</dbReference>
<dbReference type="InterPro" id="IPR040079">
    <property type="entry name" value="Glutathione_S-Trfase"/>
</dbReference>
<evidence type="ECO:0000313" key="3">
    <source>
        <dbReference type="EMBL" id="KTC66330.1"/>
    </source>
</evidence>
<evidence type="ECO:0000313" key="5">
    <source>
        <dbReference type="Proteomes" id="UP000054859"/>
    </source>
</evidence>
<dbReference type="InterPro" id="IPR036249">
    <property type="entry name" value="Thioredoxin-like_sf"/>
</dbReference>
<dbReference type="NCBIfam" id="NF007831">
    <property type="entry name" value="PRK10542.1"/>
    <property type="match status" value="1"/>
</dbReference>
<dbReference type="PATRIC" id="fig|45056.6.peg.1025"/>
<reference evidence="3 5" key="1">
    <citation type="submission" date="2015-11" db="EMBL/GenBank/DDBJ databases">
        <title>Identification of large and diverse effector repertoires of 38 Legionella species.</title>
        <authorList>
            <person name="Burstein D."/>
            <person name="Amaro F."/>
            <person name="Zusman T."/>
            <person name="Lifshitz Z."/>
            <person name="Cohen O."/>
            <person name="Gilbert J.A."/>
            <person name="Pupko T."/>
            <person name="Shuman H.A."/>
            <person name="Segal G."/>
        </authorList>
    </citation>
    <scope>NUCLEOTIDE SEQUENCE [LARGE SCALE GENOMIC DNA]</scope>
    <source>
        <strain evidence="3 5">1762-AUS-E</strain>
    </source>
</reference>
<dbReference type="InterPro" id="IPR010987">
    <property type="entry name" value="Glutathione-S-Trfase_C-like"/>
</dbReference>
<dbReference type="CDD" id="cd03188">
    <property type="entry name" value="GST_C_Beta"/>
    <property type="match status" value="1"/>
</dbReference>
<evidence type="ECO:0000313" key="6">
    <source>
        <dbReference type="Proteomes" id="UP000281170"/>
    </source>
</evidence>
<dbReference type="SUPFAM" id="SSF52833">
    <property type="entry name" value="Thioredoxin-like"/>
    <property type="match status" value="1"/>
</dbReference>
<protein>
    <submittedName>
        <fullName evidence="3">Glutathione S-transferase</fullName>
        <ecNumber evidence="4">2.5.1.18</ecNumber>
    </submittedName>
</protein>
<dbReference type="SFLD" id="SFLDG00358">
    <property type="entry name" value="Main_(cytGST)"/>
    <property type="match status" value="1"/>
</dbReference>
<dbReference type="EC" id="2.5.1.18" evidence="4"/>
<dbReference type="GO" id="GO:0004364">
    <property type="term" value="F:glutathione transferase activity"/>
    <property type="evidence" value="ECO:0007669"/>
    <property type="project" value="UniProtKB-EC"/>
</dbReference>
<dbReference type="RefSeq" id="WP_058462017.1">
    <property type="nucleotide sequence ID" value="NZ_CAAAHS010000002.1"/>
</dbReference>
<keyword evidence="3" id="KW-0808">Transferase</keyword>
<evidence type="ECO:0000313" key="4">
    <source>
        <dbReference type="EMBL" id="VEH84928.1"/>
    </source>
</evidence>
<keyword evidence="4" id="KW-0614">Plasmid</keyword>
<dbReference type="STRING" id="45056.Lade_0988"/>
<dbReference type="SFLD" id="SFLDG01150">
    <property type="entry name" value="Main.1:_Beta-like"/>
    <property type="match status" value="1"/>
</dbReference>
<dbReference type="KEGG" id="ladl:NCTC12735_00548"/>
<dbReference type="CDD" id="cd03057">
    <property type="entry name" value="GST_N_Beta"/>
    <property type="match status" value="1"/>
</dbReference>
<dbReference type="SFLD" id="SFLDS00019">
    <property type="entry name" value="Glutathione_Transferase_(cytos"/>
    <property type="match status" value="1"/>
</dbReference>
<dbReference type="Pfam" id="PF00043">
    <property type="entry name" value="GST_C"/>
    <property type="match status" value="1"/>
</dbReference>